<comment type="caution">
    <text evidence="3">The sequence shown here is derived from an EMBL/GenBank/DDBJ whole genome shotgun (WGS) entry which is preliminary data.</text>
</comment>
<gene>
    <name evidence="4" type="ORF">FNK824_LOCUS651</name>
    <name evidence="3" type="ORF">SEV965_LOCUS2068</name>
</gene>
<sequence>MTTGSFPPYARMIGDRFDVSAYCREPLVAALDHLSSVKFAVFSLVRPALKIAARSLFIEDETITFSNILSHLNSDTPITAPPPEAQPQRPKRSFSQRVIHFFTVGIPLAIIVGILAGLLHLIKNFSHDITTVITNGNQLYSMSQRDVKFYKENPQLLPSRNKAIDGIVNTGLSFYTRRLIYKKLGIFSFIAKPFMTLIENLLIKRIIKFCDHIDKLRNRYNNRTMPPSAPPAPSAPMPPPYYNDKSDDFKYD</sequence>
<protein>
    <submittedName>
        <fullName evidence="3">Uncharacterized protein</fullName>
    </submittedName>
</protein>
<evidence type="ECO:0000256" key="1">
    <source>
        <dbReference type="SAM" id="MobiDB-lite"/>
    </source>
</evidence>
<evidence type="ECO:0000256" key="2">
    <source>
        <dbReference type="SAM" id="Phobius"/>
    </source>
</evidence>
<dbReference type="Proteomes" id="UP000663889">
    <property type="component" value="Unassembled WGS sequence"/>
</dbReference>
<reference evidence="3" key="1">
    <citation type="submission" date="2021-02" db="EMBL/GenBank/DDBJ databases">
        <authorList>
            <person name="Nowell W R."/>
        </authorList>
    </citation>
    <scope>NUCLEOTIDE SEQUENCE</scope>
</reference>
<organism evidence="3 5">
    <name type="scientific">Rotaria sordida</name>
    <dbReference type="NCBI Taxonomy" id="392033"/>
    <lineage>
        <taxon>Eukaryota</taxon>
        <taxon>Metazoa</taxon>
        <taxon>Spiralia</taxon>
        <taxon>Gnathifera</taxon>
        <taxon>Rotifera</taxon>
        <taxon>Eurotatoria</taxon>
        <taxon>Bdelloidea</taxon>
        <taxon>Philodinida</taxon>
        <taxon>Philodinidae</taxon>
        <taxon>Rotaria</taxon>
    </lineage>
</organism>
<feature type="region of interest" description="Disordered" evidence="1">
    <location>
        <begin position="221"/>
        <end position="252"/>
    </location>
</feature>
<keyword evidence="2" id="KW-0472">Membrane</keyword>
<dbReference type="AlphaFoldDB" id="A0A813UY84"/>
<evidence type="ECO:0000313" key="4">
    <source>
        <dbReference type="EMBL" id="CAF3544776.1"/>
    </source>
</evidence>
<evidence type="ECO:0000313" key="5">
    <source>
        <dbReference type="Proteomes" id="UP000663889"/>
    </source>
</evidence>
<feature type="compositionally biased region" description="Pro residues" evidence="1">
    <location>
        <begin position="227"/>
        <end position="241"/>
    </location>
</feature>
<keyword evidence="2" id="KW-1133">Transmembrane helix</keyword>
<dbReference type="EMBL" id="CAJNOU010000044">
    <property type="protein sequence ID" value="CAF0829986.1"/>
    <property type="molecule type" value="Genomic_DNA"/>
</dbReference>
<name>A0A813UY84_9BILA</name>
<dbReference type="EMBL" id="CAJOBE010000028">
    <property type="protein sequence ID" value="CAF3544776.1"/>
    <property type="molecule type" value="Genomic_DNA"/>
</dbReference>
<proteinExistence type="predicted"/>
<keyword evidence="2" id="KW-0812">Transmembrane</keyword>
<evidence type="ECO:0000313" key="3">
    <source>
        <dbReference type="EMBL" id="CAF0829986.1"/>
    </source>
</evidence>
<accession>A0A813UY84</accession>
<feature type="transmembrane region" description="Helical" evidence="2">
    <location>
        <begin position="98"/>
        <end position="122"/>
    </location>
</feature>
<dbReference type="Proteomes" id="UP000663874">
    <property type="component" value="Unassembled WGS sequence"/>
</dbReference>